<feature type="transmembrane region" description="Helical" evidence="1">
    <location>
        <begin position="334"/>
        <end position="354"/>
    </location>
</feature>
<dbReference type="HOGENOM" id="CLU_769388_0_0_1"/>
<protein>
    <submittedName>
        <fullName evidence="2">Uncharacterized protein</fullName>
    </submittedName>
</protein>
<gene>
    <name evidence="2" type="ORF">HCDG_08270</name>
</gene>
<evidence type="ECO:0000313" key="3">
    <source>
        <dbReference type="Proteomes" id="UP000002624"/>
    </source>
</evidence>
<dbReference type="EMBL" id="GG692434">
    <property type="protein sequence ID" value="EER37600.1"/>
    <property type="molecule type" value="Genomic_DNA"/>
</dbReference>
<reference evidence="3" key="1">
    <citation type="submission" date="2009-05" db="EMBL/GenBank/DDBJ databases">
        <title>The genome sequence of Ajellomyces capsulatus strain H143.</title>
        <authorList>
            <person name="Champion M."/>
            <person name="Cuomo C.A."/>
            <person name="Ma L.-J."/>
            <person name="Henn M.R."/>
            <person name="Sil A."/>
            <person name="Goldman B."/>
            <person name="Young S.K."/>
            <person name="Kodira C.D."/>
            <person name="Zeng Q."/>
            <person name="Koehrsen M."/>
            <person name="Alvarado L."/>
            <person name="Berlin A.M."/>
            <person name="Borenstein D."/>
            <person name="Chen Z."/>
            <person name="Engels R."/>
            <person name="Freedman E."/>
            <person name="Gellesch M."/>
            <person name="Goldberg J."/>
            <person name="Griggs A."/>
            <person name="Gujja S."/>
            <person name="Heiman D.I."/>
            <person name="Hepburn T.A."/>
            <person name="Howarth C."/>
            <person name="Jen D."/>
            <person name="Larson L."/>
            <person name="Lewis B."/>
            <person name="Mehta T."/>
            <person name="Park D."/>
            <person name="Pearson M."/>
            <person name="Roberts A."/>
            <person name="Saif S."/>
            <person name="Shea T.D."/>
            <person name="Shenoy N."/>
            <person name="Sisk P."/>
            <person name="Stolte C."/>
            <person name="Sykes S."/>
            <person name="Walk T."/>
            <person name="White J."/>
            <person name="Yandava C."/>
            <person name="Klein B."/>
            <person name="McEwen J.G."/>
            <person name="Puccia R."/>
            <person name="Goldman G.H."/>
            <person name="Felipe M.S."/>
            <person name="Nino-Vega G."/>
            <person name="San-Blas G."/>
            <person name="Taylor J.W."/>
            <person name="Mendoza L."/>
            <person name="Galagan J.E."/>
            <person name="Nusbaum C."/>
            <person name="Birren B.W."/>
        </authorList>
    </citation>
    <scope>NUCLEOTIDE SEQUENCE [LARGE SCALE GENOMIC DNA]</scope>
    <source>
        <strain evidence="3">H143</strain>
    </source>
</reference>
<organism evidence="2 3">
    <name type="scientific">Ajellomyces capsulatus (strain H143)</name>
    <name type="common">Darling's disease fungus</name>
    <name type="synonym">Histoplasma capsulatum</name>
    <dbReference type="NCBI Taxonomy" id="544712"/>
    <lineage>
        <taxon>Eukaryota</taxon>
        <taxon>Fungi</taxon>
        <taxon>Dikarya</taxon>
        <taxon>Ascomycota</taxon>
        <taxon>Pezizomycotina</taxon>
        <taxon>Eurotiomycetes</taxon>
        <taxon>Eurotiomycetidae</taxon>
        <taxon>Onygenales</taxon>
        <taxon>Ajellomycetaceae</taxon>
        <taxon>Histoplasma</taxon>
    </lineage>
</organism>
<dbReference type="AlphaFoldDB" id="C6HPY9"/>
<evidence type="ECO:0000313" key="2">
    <source>
        <dbReference type="EMBL" id="EER37600.1"/>
    </source>
</evidence>
<keyword evidence="1" id="KW-0812">Transmembrane</keyword>
<dbReference type="Proteomes" id="UP000002624">
    <property type="component" value="Unassembled WGS sequence"/>
</dbReference>
<sequence length="360" mass="42383">MDLWAKATSCFYTFSVSHSALLFTLALEPMRLFDNYELWWGSATDASPPFDRSVIFASFDPKTARPYLIRQPLIGNRIKFLPAEHRHMTQKLQRPSNLLHNYPNYEKKPVGSYYRAQGQTSKDDFRSWSVNPAMLPIRQFVEDWKLRWYELFVMDGNSEQPTCNEICEAKTNAYRITWGLRVFKERFQRRYPVNTDAIQLIGEVEQALRDDHGGRLPCDVLSFWWWQRLRCISDRRTFATPEEKNAMVAIYERWKDEAWIKEQFWAIKNAACLDSSGFPDSRLKRLSDEDCVPVLQSLRDWLAKPDVAAHSLLPIYSQDQAYYISCTFKFYVDILNYSSVLWLSSFFVAFIWIGTSRKVD</sequence>
<dbReference type="OrthoDB" id="4176220at2759"/>
<keyword evidence="1" id="KW-1133">Transmembrane helix</keyword>
<keyword evidence="1" id="KW-0472">Membrane</keyword>
<dbReference type="VEuPathDB" id="FungiDB:HCDG_08270"/>
<name>C6HPY9_AJECH</name>
<accession>C6HPY9</accession>
<evidence type="ECO:0000256" key="1">
    <source>
        <dbReference type="SAM" id="Phobius"/>
    </source>
</evidence>
<proteinExistence type="predicted"/>